<dbReference type="GO" id="GO:0000139">
    <property type="term" value="C:Golgi membrane"/>
    <property type="evidence" value="ECO:0007669"/>
    <property type="project" value="UniProtKB-SubCell"/>
</dbReference>
<gene>
    <name evidence="9" type="ORF">BCR35DRAFT_300485</name>
</gene>
<keyword evidence="6" id="KW-1133">Transmembrane helix</keyword>
<organism evidence="9 10">
    <name type="scientific">Leucosporidium creatinivorum</name>
    <dbReference type="NCBI Taxonomy" id="106004"/>
    <lineage>
        <taxon>Eukaryota</taxon>
        <taxon>Fungi</taxon>
        <taxon>Dikarya</taxon>
        <taxon>Basidiomycota</taxon>
        <taxon>Pucciniomycotina</taxon>
        <taxon>Microbotryomycetes</taxon>
        <taxon>Leucosporidiales</taxon>
        <taxon>Leucosporidium</taxon>
    </lineage>
</organism>
<name>A0A1Y2G0G2_9BASI</name>
<protein>
    <submittedName>
        <fullName evidence="9">Mannosyltransferase putative-domain-containing protein</fullName>
    </submittedName>
</protein>
<evidence type="ECO:0000256" key="3">
    <source>
        <dbReference type="ARBA" id="ARBA00022679"/>
    </source>
</evidence>
<comment type="caution">
    <text evidence="9">The sequence shown here is derived from an EMBL/GenBank/DDBJ whole genome shotgun (WGS) entry which is preliminary data.</text>
</comment>
<dbReference type="InterPro" id="IPR022751">
    <property type="entry name" value="Alpha_mannosyltransferase"/>
</dbReference>
<dbReference type="EMBL" id="MCGR01000006">
    <property type="protein sequence ID" value="ORY89342.1"/>
    <property type="molecule type" value="Genomic_DNA"/>
</dbReference>
<dbReference type="STRING" id="106004.A0A1Y2G0G2"/>
<dbReference type="AlphaFoldDB" id="A0A1Y2G0G2"/>
<evidence type="ECO:0000256" key="5">
    <source>
        <dbReference type="ARBA" id="ARBA00022968"/>
    </source>
</evidence>
<evidence type="ECO:0000256" key="4">
    <source>
        <dbReference type="ARBA" id="ARBA00022692"/>
    </source>
</evidence>
<dbReference type="Pfam" id="PF11051">
    <property type="entry name" value="Mannosyl_trans3"/>
    <property type="match status" value="2"/>
</dbReference>
<dbReference type="PANTHER" id="PTHR31646:SF1">
    <property type="entry name" value="ALPHA-1,2-MANNOSYLTRANSFERASE MNN2"/>
    <property type="match status" value="1"/>
</dbReference>
<comment type="similarity">
    <text evidence="2">Belongs to the MNN1/MNT family.</text>
</comment>
<dbReference type="InParanoid" id="A0A1Y2G0G2"/>
<keyword evidence="3 9" id="KW-0808">Transferase</keyword>
<dbReference type="SUPFAM" id="SSF53448">
    <property type="entry name" value="Nucleotide-diphospho-sugar transferases"/>
    <property type="match status" value="1"/>
</dbReference>
<dbReference type="PANTHER" id="PTHR31646">
    <property type="entry name" value="ALPHA-1,2-MANNOSYLTRANSFERASE MNN2"/>
    <property type="match status" value="1"/>
</dbReference>
<keyword evidence="9" id="KW-0328">Glycosyltransferase</keyword>
<keyword evidence="8" id="KW-0472">Membrane</keyword>
<evidence type="ECO:0000256" key="8">
    <source>
        <dbReference type="ARBA" id="ARBA00023136"/>
    </source>
</evidence>
<keyword evidence="7" id="KW-0333">Golgi apparatus</keyword>
<keyword evidence="10" id="KW-1185">Reference proteome</keyword>
<dbReference type="GO" id="GO:0046354">
    <property type="term" value="P:mannan biosynthetic process"/>
    <property type="evidence" value="ECO:0007669"/>
    <property type="project" value="TreeGrafter"/>
</dbReference>
<evidence type="ECO:0000313" key="10">
    <source>
        <dbReference type="Proteomes" id="UP000193467"/>
    </source>
</evidence>
<evidence type="ECO:0000313" key="9">
    <source>
        <dbReference type="EMBL" id="ORY89342.1"/>
    </source>
</evidence>
<keyword evidence="5" id="KW-0735">Signal-anchor</keyword>
<comment type="subcellular location">
    <subcellularLocation>
        <location evidence="1">Golgi apparatus membrane</location>
        <topology evidence="1">Single-pass type II membrane protein</topology>
    </subcellularLocation>
</comment>
<evidence type="ECO:0000256" key="6">
    <source>
        <dbReference type="ARBA" id="ARBA00022989"/>
    </source>
</evidence>
<accession>A0A1Y2G0G2</accession>
<dbReference type="OrthoDB" id="430354at2759"/>
<sequence length="536" mass="59390">MKSNAHRTLLPWLLALSVGSFLTFNYILTPSTAIYGYPLSRLSPAASDAATSPQPSAKADWATTAPTPKYFLSHLVPRLQKLDKAPILSHEDSLAVEEERCPHTYLQSNQDQLRGDGELWKTFTSEQLKQARREVIIDALGSFGLELREGTMEPSSLGGEEWSSRFGDGRKGLVFCAGNTDTSRRLLTSLKIIRRHGCDLPVEVFGFPSELASLGKLRGEIESLGEVTFREVETPPVQGAWKQFQIKGEAIARSSFSEVLYLDSDNVVARDPTFLFSSPTYKEHGIVLWPDFNKDAAANPIFRLTGSLCDPTEFQAETGQLLVSKFARGGANMLALELARAMQTKSEFWFKFSGGDKDTFRYAYRFLDLPYSAAPHYLASAGAMMPAHQSHTFCGHTMLQFGLSADEWKSVEKLEEGYKTPSHAPPLFIHMNLLKHSGYTNRRGTTLRLIKMAQDDLVSPQPELLLEDIRQTGLDVRGICADLWDAKGEAGEGDDDVEEGAYDTGRVDLVPWKDAFGGMLKDFEDLYYDEGGVAGG</sequence>
<reference evidence="9 10" key="1">
    <citation type="submission" date="2016-07" db="EMBL/GenBank/DDBJ databases">
        <title>Pervasive Adenine N6-methylation of Active Genes in Fungi.</title>
        <authorList>
            <consortium name="DOE Joint Genome Institute"/>
            <person name="Mondo S.J."/>
            <person name="Dannebaum R.O."/>
            <person name="Kuo R.C."/>
            <person name="Labutti K."/>
            <person name="Haridas S."/>
            <person name="Kuo A."/>
            <person name="Salamov A."/>
            <person name="Ahrendt S.R."/>
            <person name="Lipzen A."/>
            <person name="Sullivan W."/>
            <person name="Andreopoulos W.B."/>
            <person name="Clum A."/>
            <person name="Lindquist E."/>
            <person name="Daum C."/>
            <person name="Ramamoorthy G.K."/>
            <person name="Gryganskyi A."/>
            <person name="Culley D."/>
            <person name="Magnuson J.K."/>
            <person name="James T.Y."/>
            <person name="O'Malley M.A."/>
            <person name="Stajich J.E."/>
            <person name="Spatafora J.W."/>
            <person name="Visel A."/>
            <person name="Grigoriev I.V."/>
        </authorList>
    </citation>
    <scope>NUCLEOTIDE SEQUENCE [LARGE SCALE GENOMIC DNA]</scope>
    <source>
        <strain evidence="9 10">62-1032</strain>
    </source>
</reference>
<evidence type="ECO:0000256" key="1">
    <source>
        <dbReference type="ARBA" id="ARBA00004323"/>
    </source>
</evidence>
<proteinExistence type="inferred from homology"/>
<keyword evidence="4" id="KW-0812">Transmembrane</keyword>
<dbReference type="Proteomes" id="UP000193467">
    <property type="component" value="Unassembled WGS sequence"/>
</dbReference>
<dbReference type="GO" id="GO:0000026">
    <property type="term" value="F:alpha-1,2-mannosyltransferase activity"/>
    <property type="evidence" value="ECO:0007669"/>
    <property type="project" value="TreeGrafter"/>
</dbReference>
<evidence type="ECO:0000256" key="2">
    <source>
        <dbReference type="ARBA" id="ARBA00009105"/>
    </source>
</evidence>
<evidence type="ECO:0000256" key="7">
    <source>
        <dbReference type="ARBA" id="ARBA00023034"/>
    </source>
</evidence>
<dbReference type="InterPro" id="IPR029044">
    <property type="entry name" value="Nucleotide-diphossugar_trans"/>
</dbReference>